<feature type="region of interest" description="Disordered" evidence="1">
    <location>
        <begin position="1"/>
        <end position="24"/>
    </location>
</feature>
<evidence type="ECO:0000313" key="3">
    <source>
        <dbReference type="Proteomes" id="UP000638353"/>
    </source>
</evidence>
<accession>A0A919C936</accession>
<comment type="caution">
    <text evidence="2">The sequence shown here is derived from an EMBL/GenBank/DDBJ whole genome shotgun (WGS) entry which is preliminary data.</text>
</comment>
<reference evidence="2" key="1">
    <citation type="journal article" date="2014" name="Int. J. Syst. Evol. Microbiol.">
        <title>Complete genome sequence of Corynebacterium casei LMG S-19264T (=DSM 44701T), isolated from a smear-ripened cheese.</title>
        <authorList>
            <consortium name="US DOE Joint Genome Institute (JGI-PGF)"/>
            <person name="Walter F."/>
            <person name="Albersmeier A."/>
            <person name="Kalinowski J."/>
            <person name="Ruckert C."/>
        </authorList>
    </citation>
    <scope>NUCLEOTIDE SEQUENCE</scope>
    <source>
        <strain evidence="2">JCM 4637</strain>
    </source>
</reference>
<organism evidence="2 3">
    <name type="scientific">Streptomyces finlayi</name>
    <dbReference type="NCBI Taxonomy" id="67296"/>
    <lineage>
        <taxon>Bacteria</taxon>
        <taxon>Bacillati</taxon>
        <taxon>Actinomycetota</taxon>
        <taxon>Actinomycetes</taxon>
        <taxon>Kitasatosporales</taxon>
        <taxon>Streptomycetaceae</taxon>
        <taxon>Streptomyces</taxon>
    </lineage>
</organism>
<gene>
    <name evidence="2" type="ORF">GCM10010334_17620</name>
</gene>
<reference evidence="2" key="2">
    <citation type="submission" date="2020-09" db="EMBL/GenBank/DDBJ databases">
        <authorList>
            <person name="Sun Q."/>
            <person name="Ohkuma M."/>
        </authorList>
    </citation>
    <scope>NUCLEOTIDE SEQUENCE</scope>
    <source>
        <strain evidence="2">JCM 4637</strain>
    </source>
</reference>
<sequence>MAGRARAAEPQMDTAPRPWMDSHPPATRGPVVWWCRVGHPVRPTLTGMSAYETQGPRLDALHALAHGSGDDRADLIEAAWRTGTRSAGELADASGGAVSRDEVYAVLKERGIDWNDCDAVPAPRPDLLTADAAEQAARAAHDAVWPAIDDVADPGPLSTVAWQMARAYRSLAALLIDDLPGADRLETAEELSDFLQVALHYSHLHRASRNTARELAAQIQRSDSEITFLRPMPTAATISLALPDGTAVDVRVEVGEGDKRITLSSASPQLDPALQPHELLELHAALDMVAQVLTRHL</sequence>
<dbReference type="Proteomes" id="UP000638353">
    <property type="component" value="Unassembled WGS sequence"/>
</dbReference>
<dbReference type="EMBL" id="BMVC01000003">
    <property type="protein sequence ID" value="GHC86516.1"/>
    <property type="molecule type" value="Genomic_DNA"/>
</dbReference>
<dbReference type="AlphaFoldDB" id="A0A919C936"/>
<protein>
    <submittedName>
        <fullName evidence="2">Uncharacterized protein</fullName>
    </submittedName>
</protein>
<name>A0A919C936_9ACTN</name>
<evidence type="ECO:0000313" key="2">
    <source>
        <dbReference type="EMBL" id="GHC86516.1"/>
    </source>
</evidence>
<proteinExistence type="predicted"/>
<evidence type="ECO:0000256" key="1">
    <source>
        <dbReference type="SAM" id="MobiDB-lite"/>
    </source>
</evidence>